<dbReference type="GO" id="GO:0051315">
    <property type="term" value="P:attachment of mitotic spindle microtubules to kinetochore"/>
    <property type="evidence" value="ECO:0007669"/>
    <property type="project" value="TreeGrafter"/>
</dbReference>
<sequence>MTENTFPIYKVDAIVNFYRTDVLTAQEASHLTKADLTPSPKPESVQRLYMRVLQMLYRFRPECNYMVPLMENIQYPAFHEVTTAIMRLYLRMRQFLPMCYVYDFSLNDLLAPKPKKTMVVLSGIMNFLHFRKLRMERSLEHVARFRADMDKFQACTRGIKDAEKKIDILTTIPPEQQAEARELSAALAELQSNITHEYQEANVMNDTLAEWKTEIAERTQKVAQSKVDVSNLKETIGKLKSQIVESPEELKNQMEKMRENLRIIKTSIKDADEQLVEFQNKVQGVKQSEGEIQLMYGLLEDLQSGLHSTKQRMEELQVLSAQHEKQKKDLRNCGMEEVQMKRTLGIKLDKVSKHCIRRQKKKESTEQHVQDVLGQWDQVHQKREEMATQIQEISRETQQLKMKMQSLKDMCSNGTEKAQVLYDGVLASLDKLNKMVEKRMLDVITDMEKVSANF</sequence>
<feature type="coiled-coil region" evidence="12">
    <location>
        <begin position="254"/>
        <end position="333"/>
    </location>
</feature>
<accession>A0AA47M1J5</accession>
<organism evidence="14 15">
    <name type="scientific">Merluccius polli</name>
    <name type="common">Benguela hake</name>
    <name type="synonym">Merluccius cadenati</name>
    <dbReference type="NCBI Taxonomy" id="89951"/>
    <lineage>
        <taxon>Eukaryota</taxon>
        <taxon>Metazoa</taxon>
        <taxon>Chordata</taxon>
        <taxon>Craniata</taxon>
        <taxon>Vertebrata</taxon>
        <taxon>Euteleostomi</taxon>
        <taxon>Actinopterygii</taxon>
        <taxon>Neopterygii</taxon>
        <taxon>Teleostei</taxon>
        <taxon>Neoteleostei</taxon>
        <taxon>Acanthomorphata</taxon>
        <taxon>Zeiogadaria</taxon>
        <taxon>Gadariae</taxon>
        <taxon>Gadiformes</taxon>
        <taxon>Gadoidei</taxon>
        <taxon>Merlucciidae</taxon>
        <taxon>Merluccius</taxon>
    </lineage>
</organism>
<evidence type="ECO:0000256" key="4">
    <source>
        <dbReference type="ARBA" id="ARBA00022454"/>
    </source>
</evidence>
<keyword evidence="15" id="KW-1185">Reference proteome</keyword>
<keyword evidence="7" id="KW-0995">Kinetochore</keyword>
<reference evidence="14" key="1">
    <citation type="journal article" date="2023" name="Front. Mar. Sci.">
        <title>A new Merluccius polli reference genome to investigate the effects of global change in West African waters.</title>
        <authorList>
            <person name="Mateo J.L."/>
            <person name="Blanco-Fernandez C."/>
            <person name="Garcia-Vazquez E."/>
            <person name="Machado-Schiaffino G."/>
        </authorList>
    </citation>
    <scope>NUCLEOTIDE SEQUENCE</scope>
    <source>
        <strain evidence="14">C29</strain>
        <tissue evidence="14">Fin</tissue>
    </source>
</reference>
<keyword evidence="10" id="KW-0131">Cell cycle</keyword>
<dbReference type="PANTHER" id="PTHR21650:SF2">
    <property type="entry name" value="KINETOCHORE PROTEIN NUF2"/>
    <property type="match status" value="1"/>
</dbReference>
<dbReference type="EMBL" id="JAOPHQ010006328">
    <property type="protein sequence ID" value="KAK0131903.1"/>
    <property type="molecule type" value="Genomic_DNA"/>
</dbReference>
<keyword evidence="6" id="KW-0498">Mitosis</keyword>
<feature type="domain" description="Kinetochore protein Nuf2 N-terminal" evidence="13">
    <location>
        <begin position="4"/>
        <end position="144"/>
    </location>
</feature>
<proteinExistence type="inferred from homology"/>
<dbReference type="InterPro" id="IPR038275">
    <property type="entry name" value="Nuf2_N_sf"/>
</dbReference>
<evidence type="ECO:0000313" key="14">
    <source>
        <dbReference type="EMBL" id="KAK0131903.1"/>
    </source>
</evidence>
<keyword evidence="8 12" id="KW-0175">Coiled coil</keyword>
<keyword evidence="5" id="KW-0132">Cell division</keyword>
<name>A0AA47M1J5_MERPO</name>
<dbReference type="PANTHER" id="PTHR21650">
    <property type="entry name" value="MEMBRALIN/KINETOCHORE PROTEIN NUF2"/>
    <property type="match status" value="1"/>
</dbReference>
<comment type="caution">
    <text evidence="14">The sequence shown here is derived from an EMBL/GenBank/DDBJ whole genome shotgun (WGS) entry which is preliminary data.</text>
</comment>
<evidence type="ECO:0000256" key="8">
    <source>
        <dbReference type="ARBA" id="ARBA00023054"/>
    </source>
</evidence>
<evidence type="ECO:0000256" key="2">
    <source>
        <dbReference type="ARBA" id="ARBA00004629"/>
    </source>
</evidence>
<keyword evidence="11" id="KW-0137">Centromere</keyword>
<evidence type="ECO:0000256" key="12">
    <source>
        <dbReference type="SAM" id="Coils"/>
    </source>
</evidence>
<dbReference type="Pfam" id="PF03800">
    <property type="entry name" value="Nuf2"/>
    <property type="match status" value="1"/>
</dbReference>
<dbReference type="GO" id="GO:0007052">
    <property type="term" value="P:mitotic spindle organization"/>
    <property type="evidence" value="ECO:0007669"/>
    <property type="project" value="TreeGrafter"/>
</dbReference>
<evidence type="ECO:0000256" key="6">
    <source>
        <dbReference type="ARBA" id="ARBA00022776"/>
    </source>
</evidence>
<evidence type="ECO:0000256" key="1">
    <source>
        <dbReference type="ARBA" id="ARBA00004123"/>
    </source>
</evidence>
<evidence type="ECO:0000313" key="15">
    <source>
        <dbReference type="Proteomes" id="UP001174136"/>
    </source>
</evidence>
<dbReference type="GO" id="GO:0005634">
    <property type="term" value="C:nucleus"/>
    <property type="evidence" value="ECO:0007669"/>
    <property type="project" value="UniProtKB-SubCell"/>
</dbReference>
<keyword evidence="9" id="KW-0539">Nucleus</keyword>
<dbReference type="Gene3D" id="1.10.418.60">
    <property type="entry name" value="Ncd80 complex, Nuf2 subunit"/>
    <property type="match status" value="1"/>
</dbReference>
<dbReference type="GO" id="GO:0051383">
    <property type="term" value="P:kinetochore organization"/>
    <property type="evidence" value="ECO:0007669"/>
    <property type="project" value="TreeGrafter"/>
</dbReference>
<dbReference type="GO" id="GO:0031262">
    <property type="term" value="C:Ndc80 complex"/>
    <property type="evidence" value="ECO:0007669"/>
    <property type="project" value="InterPro"/>
</dbReference>
<evidence type="ECO:0000259" key="13">
    <source>
        <dbReference type="Pfam" id="PF03800"/>
    </source>
</evidence>
<dbReference type="GO" id="GO:0044877">
    <property type="term" value="F:protein-containing complex binding"/>
    <property type="evidence" value="ECO:0007669"/>
    <property type="project" value="TreeGrafter"/>
</dbReference>
<gene>
    <name evidence="14" type="primary">nuf2</name>
    <name evidence="14" type="ORF">N1851_033302</name>
</gene>
<dbReference type="Proteomes" id="UP001174136">
    <property type="component" value="Unassembled WGS sequence"/>
</dbReference>
<dbReference type="AlphaFoldDB" id="A0AA47M1J5"/>
<evidence type="ECO:0000256" key="7">
    <source>
        <dbReference type="ARBA" id="ARBA00022838"/>
    </source>
</evidence>
<evidence type="ECO:0000256" key="10">
    <source>
        <dbReference type="ARBA" id="ARBA00023306"/>
    </source>
</evidence>
<dbReference type="GO" id="GO:0045132">
    <property type="term" value="P:meiotic chromosome segregation"/>
    <property type="evidence" value="ECO:0007669"/>
    <property type="project" value="TreeGrafter"/>
</dbReference>
<evidence type="ECO:0000256" key="11">
    <source>
        <dbReference type="ARBA" id="ARBA00023328"/>
    </source>
</evidence>
<keyword evidence="4" id="KW-0158">Chromosome</keyword>
<comment type="similarity">
    <text evidence="3">Belongs to the NUF2 family.</text>
</comment>
<comment type="subcellular location">
    <subcellularLocation>
        <location evidence="2">Chromosome</location>
        <location evidence="2">Centromere</location>
        <location evidence="2">Kinetochore</location>
    </subcellularLocation>
    <subcellularLocation>
        <location evidence="1">Nucleus</location>
    </subcellularLocation>
</comment>
<feature type="coiled-coil region" evidence="12">
    <location>
        <begin position="383"/>
        <end position="410"/>
    </location>
</feature>
<protein>
    <submittedName>
        <fullName evidence="14">Kinetochore protein Nuf2</fullName>
    </submittedName>
</protein>
<evidence type="ECO:0000256" key="5">
    <source>
        <dbReference type="ARBA" id="ARBA00022618"/>
    </source>
</evidence>
<dbReference type="GO" id="GO:0051301">
    <property type="term" value="P:cell division"/>
    <property type="evidence" value="ECO:0007669"/>
    <property type="project" value="UniProtKB-KW"/>
</dbReference>
<evidence type="ECO:0000256" key="9">
    <source>
        <dbReference type="ARBA" id="ARBA00023242"/>
    </source>
</evidence>
<evidence type="ECO:0000256" key="3">
    <source>
        <dbReference type="ARBA" id="ARBA00005498"/>
    </source>
</evidence>
<dbReference type="InterPro" id="IPR005549">
    <property type="entry name" value="Kinetochore_Nuf2_N"/>
</dbReference>